<keyword evidence="3" id="KW-1185">Reference proteome</keyword>
<comment type="caution">
    <text evidence="2">The sequence shown here is derived from an EMBL/GenBank/DDBJ whole genome shotgun (WGS) entry which is preliminary data.</text>
</comment>
<protein>
    <submittedName>
        <fullName evidence="2">Uncharacterized protein</fullName>
    </submittedName>
</protein>
<dbReference type="Proteomes" id="UP000467240">
    <property type="component" value="Unassembled WGS sequence"/>
</dbReference>
<name>A0A7J5BQ08_9MICO</name>
<sequence>MNNVLATIHTAGVFDYVDEKLTSMQTTIGLAVSVVAVVLFIVVAAKSKLQLAPTLLALLGAGAVVWLASGGGLEWFAGLLGQEFGEAAGTGVPSSPDAAGERR</sequence>
<feature type="transmembrane region" description="Helical" evidence="1">
    <location>
        <begin position="51"/>
        <end position="69"/>
    </location>
</feature>
<keyword evidence="1" id="KW-0472">Membrane</keyword>
<evidence type="ECO:0000313" key="2">
    <source>
        <dbReference type="EMBL" id="KAB1655619.1"/>
    </source>
</evidence>
<accession>A0A7J5BQ08</accession>
<keyword evidence="1" id="KW-1133">Transmembrane helix</keyword>
<proteinExistence type="predicted"/>
<keyword evidence="1" id="KW-0812">Transmembrane</keyword>
<reference evidence="2 3" key="1">
    <citation type="submission" date="2019-09" db="EMBL/GenBank/DDBJ databases">
        <title>Phylogeny of genus Pseudoclavibacter and closely related genus.</title>
        <authorList>
            <person name="Li Y."/>
        </authorList>
    </citation>
    <scope>NUCLEOTIDE SEQUENCE [LARGE SCALE GENOMIC DNA]</scope>
    <source>
        <strain evidence="2 3">DSM 23821</strain>
    </source>
</reference>
<organism evidence="2 3">
    <name type="scientific">Pseudoclavibacter chungangensis</name>
    <dbReference type="NCBI Taxonomy" id="587635"/>
    <lineage>
        <taxon>Bacteria</taxon>
        <taxon>Bacillati</taxon>
        <taxon>Actinomycetota</taxon>
        <taxon>Actinomycetes</taxon>
        <taxon>Micrococcales</taxon>
        <taxon>Microbacteriaceae</taxon>
        <taxon>Pseudoclavibacter</taxon>
    </lineage>
</organism>
<dbReference type="EMBL" id="WBJZ01000014">
    <property type="protein sequence ID" value="KAB1655619.1"/>
    <property type="molecule type" value="Genomic_DNA"/>
</dbReference>
<dbReference type="AlphaFoldDB" id="A0A7J5BQ08"/>
<evidence type="ECO:0000256" key="1">
    <source>
        <dbReference type="SAM" id="Phobius"/>
    </source>
</evidence>
<evidence type="ECO:0000313" key="3">
    <source>
        <dbReference type="Proteomes" id="UP000467240"/>
    </source>
</evidence>
<gene>
    <name evidence="2" type="ORF">F8O01_11475</name>
</gene>
<feature type="transmembrane region" description="Helical" evidence="1">
    <location>
        <begin position="24"/>
        <end position="44"/>
    </location>
</feature>
<dbReference type="RefSeq" id="WP_158041006.1">
    <property type="nucleotide sequence ID" value="NZ_JACCFV010000001.1"/>
</dbReference>